<feature type="domain" description="DUF4440" evidence="3">
    <location>
        <begin position="163"/>
        <end position="268"/>
    </location>
</feature>
<dbReference type="Gene3D" id="3.10.450.50">
    <property type="match status" value="1"/>
</dbReference>
<dbReference type="PANTHER" id="PTHR43698">
    <property type="entry name" value="RIBD C-TERMINAL DOMAIN CONTAINING PROTEIN"/>
    <property type="match status" value="1"/>
</dbReference>
<dbReference type="Proteomes" id="UP001261624">
    <property type="component" value="Unassembled WGS sequence"/>
</dbReference>
<dbReference type="InterPro" id="IPR003313">
    <property type="entry name" value="AraC-bd"/>
</dbReference>
<dbReference type="EMBL" id="JAVRHM010000009">
    <property type="protein sequence ID" value="MDT0690040.1"/>
    <property type="molecule type" value="Genomic_DNA"/>
</dbReference>
<name>A0ABU3E284_9FLAO</name>
<dbReference type="SUPFAM" id="SSF54427">
    <property type="entry name" value="NTF2-like"/>
    <property type="match status" value="1"/>
</dbReference>
<evidence type="ECO:0000313" key="4">
    <source>
        <dbReference type="EMBL" id="MDT0690040.1"/>
    </source>
</evidence>
<dbReference type="InterPro" id="IPR047263">
    <property type="entry name" value="HNL-like_cupin"/>
</dbReference>
<dbReference type="CDD" id="cd02233">
    <property type="entry name" value="cupin_HNL-like"/>
    <property type="match status" value="1"/>
</dbReference>
<proteinExistence type="predicted"/>
<comment type="caution">
    <text evidence="4">The sequence shown here is derived from an EMBL/GenBank/DDBJ whole genome shotgun (WGS) entry which is preliminary data.</text>
</comment>
<dbReference type="Pfam" id="PF14534">
    <property type="entry name" value="DUF4440"/>
    <property type="match status" value="1"/>
</dbReference>
<dbReference type="SUPFAM" id="SSF51182">
    <property type="entry name" value="RmlC-like cupins"/>
    <property type="match status" value="1"/>
</dbReference>
<reference evidence="4 5" key="1">
    <citation type="submission" date="2023-09" db="EMBL/GenBank/DDBJ databases">
        <authorList>
            <person name="Rey-Velasco X."/>
        </authorList>
    </citation>
    <scope>NUCLEOTIDE SEQUENCE [LARGE SCALE GENOMIC DNA]</scope>
    <source>
        <strain evidence="4 5">F188</strain>
    </source>
</reference>
<evidence type="ECO:0000256" key="1">
    <source>
        <dbReference type="ARBA" id="ARBA00023125"/>
    </source>
</evidence>
<evidence type="ECO:0000259" key="2">
    <source>
        <dbReference type="Pfam" id="PF02311"/>
    </source>
</evidence>
<dbReference type="InterPro" id="IPR032710">
    <property type="entry name" value="NTF2-like_dom_sf"/>
</dbReference>
<feature type="domain" description="AraC-type arabinose-binding/dimerisation" evidence="2">
    <location>
        <begin position="68"/>
        <end position="151"/>
    </location>
</feature>
<organism evidence="4 5">
    <name type="scientific">Autumnicola patrickiae</name>
    <dbReference type="NCBI Taxonomy" id="3075591"/>
    <lineage>
        <taxon>Bacteria</taxon>
        <taxon>Pseudomonadati</taxon>
        <taxon>Bacteroidota</taxon>
        <taxon>Flavobacteriia</taxon>
        <taxon>Flavobacteriales</taxon>
        <taxon>Flavobacteriaceae</taxon>
        <taxon>Autumnicola</taxon>
    </lineage>
</organism>
<sequence>MKSIQNWFLMFVLGLLIPNLLFAQESIFPKGEKAPNVNHTGEVWLSHVFDADETFDFNISQVVSAEGSKLNWHLHPEGQLLLITHGVGYYQEKGKEVMVVRAGDVVKCLPNVEHWHGATPNNPVAYLAISGNAPTVWTDTLTAETYNALKTPDLSQKDTEQEIIELSKKKWEWMADKNADALAELFHEKSQFVHMGGSWGKEREVEVIRSGGIHYKNADIHEVSVDVMGNTAIVLNRITLLAVVGGNEVTNPFIVTEVYKKENGDWKLANMSFVRQMGD</sequence>
<dbReference type="InterPro" id="IPR027843">
    <property type="entry name" value="DUF4440"/>
</dbReference>
<evidence type="ECO:0000313" key="5">
    <source>
        <dbReference type="Proteomes" id="UP001261624"/>
    </source>
</evidence>
<accession>A0ABU3E284</accession>
<protein>
    <submittedName>
        <fullName evidence="4">DUF4440 domain-containing protein</fullName>
    </submittedName>
</protein>
<dbReference type="InterPro" id="IPR014710">
    <property type="entry name" value="RmlC-like_jellyroll"/>
</dbReference>
<dbReference type="InterPro" id="IPR011051">
    <property type="entry name" value="RmlC_Cupin_sf"/>
</dbReference>
<keyword evidence="1" id="KW-0238">DNA-binding</keyword>
<evidence type="ECO:0000259" key="3">
    <source>
        <dbReference type="Pfam" id="PF14534"/>
    </source>
</evidence>
<dbReference type="Gene3D" id="2.60.120.10">
    <property type="entry name" value="Jelly Rolls"/>
    <property type="match status" value="1"/>
</dbReference>
<dbReference type="RefSeq" id="WP_311684148.1">
    <property type="nucleotide sequence ID" value="NZ_JAVRHM010000009.1"/>
</dbReference>
<gene>
    <name evidence="4" type="ORF">RM549_09615</name>
</gene>
<dbReference type="Pfam" id="PF02311">
    <property type="entry name" value="AraC_binding"/>
    <property type="match status" value="1"/>
</dbReference>
<dbReference type="PANTHER" id="PTHR43698:SF1">
    <property type="entry name" value="BLL4564 PROTEIN"/>
    <property type="match status" value="1"/>
</dbReference>
<keyword evidence="5" id="KW-1185">Reference proteome</keyword>